<proteinExistence type="predicted"/>
<organism evidence="3 4">
    <name type="scientific">Caenispirillum salinarum AK4</name>
    <dbReference type="NCBI Taxonomy" id="1238182"/>
    <lineage>
        <taxon>Bacteria</taxon>
        <taxon>Pseudomonadati</taxon>
        <taxon>Pseudomonadota</taxon>
        <taxon>Alphaproteobacteria</taxon>
        <taxon>Rhodospirillales</taxon>
        <taxon>Novispirillaceae</taxon>
        <taxon>Caenispirillum</taxon>
    </lineage>
</organism>
<evidence type="ECO:0000313" key="3">
    <source>
        <dbReference type="EMBL" id="EKV31888.1"/>
    </source>
</evidence>
<dbReference type="STRING" id="1238182.C882_2952"/>
<dbReference type="PROSITE" id="PS51257">
    <property type="entry name" value="PROKAR_LIPOPROTEIN"/>
    <property type="match status" value="1"/>
</dbReference>
<reference evidence="3 4" key="1">
    <citation type="journal article" date="2013" name="Genome Announc.">
        <title>Draft Genome Sequence of an Alphaproteobacterium, Caenispirillum salinarum AK4(T), Isolated from a Solar Saltern.</title>
        <authorList>
            <person name="Khatri I."/>
            <person name="Singh A."/>
            <person name="Korpole S."/>
            <person name="Pinnaka A.K."/>
            <person name="Subramanian S."/>
        </authorList>
    </citation>
    <scope>NUCLEOTIDE SEQUENCE [LARGE SCALE GENOMIC DNA]</scope>
    <source>
        <strain evidence="3 4">AK4</strain>
    </source>
</reference>
<dbReference type="Proteomes" id="UP000009881">
    <property type="component" value="Unassembled WGS sequence"/>
</dbReference>
<name>K9HNH9_9PROT</name>
<dbReference type="AlphaFoldDB" id="K9HNH9"/>
<feature type="chain" id="PRO_5003930353" description="SPOR domain-containing protein" evidence="2">
    <location>
        <begin position="21"/>
        <end position="323"/>
    </location>
</feature>
<accession>K9HNH9</accession>
<sequence>MRFRFLATAALVSLAATACAQRMDTPPSDLAGTWLVAGVYDSGTRLPSAQERQALENQAMRVSPEQITDPLGRNCPRPVYEIKGTSAADWFGFGNDWLRRRGPDVPLTAVTVYCDGAAFDGYALREDGALVGRYKDAYVVMRREDDPRVADRLAAVAEARYNRVLTPGASAAPAETAAETVVIGGPAADEKRAEGSTAEPPAPAPEEQTAALPPKEVLGPTRAELREMAGQTPAERQAEQTGGGGPVVHLASLRSRQAAEEEWQAIITRVPMLRDWTVRYLPVDLPEKGRYVRVMGLPPEGMTATEACARIEEAGQYCRVMGG</sequence>
<evidence type="ECO:0000256" key="2">
    <source>
        <dbReference type="SAM" id="SignalP"/>
    </source>
</evidence>
<feature type="signal peptide" evidence="2">
    <location>
        <begin position="1"/>
        <end position="20"/>
    </location>
</feature>
<evidence type="ECO:0000313" key="4">
    <source>
        <dbReference type="Proteomes" id="UP000009881"/>
    </source>
</evidence>
<comment type="caution">
    <text evidence="3">The sequence shown here is derived from an EMBL/GenBank/DDBJ whole genome shotgun (WGS) entry which is preliminary data.</text>
</comment>
<dbReference type="OrthoDB" id="7355112at2"/>
<feature type="compositionally biased region" description="Low complexity" evidence="1">
    <location>
        <begin position="195"/>
        <end position="214"/>
    </location>
</feature>
<feature type="region of interest" description="Disordered" evidence="1">
    <location>
        <begin position="188"/>
        <end position="216"/>
    </location>
</feature>
<dbReference type="RefSeq" id="WP_009539149.1">
    <property type="nucleotide sequence ID" value="NZ_ANHY01000004.1"/>
</dbReference>
<protein>
    <recommendedName>
        <fullName evidence="5">SPOR domain-containing protein</fullName>
    </recommendedName>
</protein>
<keyword evidence="2" id="KW-0732">Signal</keyword>
<evidence type="ECO:0008006" key="5">
    <source>
        <dbReference type="Google" id="ProtNLM"/>
    </source>
</evidence>
<gene>
    <name evidence="3" type="ORF">C882_2952</name>
</gene>
<dbReference type="EMBL" id="ANHY01000004">
    <property type="protein sequence ID" value="EKV31888.1"/>
    <property type="molecule type" value="Genomic_DNA"/>
</dbReference>
<keyword evidence="4" id="KW-1185">Reference proteome</keyword>
<evidence type="ECO:0000256" key="1">
    <source>
        <dbReference type="SAM" id="MobiDB-lite"/>
    </source>
</evidence>